<dbReference type="PANTHER" id="PTHR35601">
    <property type="entry name" value="TOXIN RELE"/>
    <property type="match status" value="1"/>
</dbReference>
<dbReference type="KEGG" id="lzh:D1B17_03935"/>
<accession>A0A386PW73</accession>
<evidence type="ECO:0000313" key="4">
    <source>
        <dbReference type="Proteomes" id="UP000267208"/>
    </source>
</evidence>
<keyword evidence="2" id="KW-1277">Toxin-antitoxin system</keyword>
<dbReference type="Pfam" id="PF05016">
    <property type="entry name" value="ParE_toxin"/>
    <property type="match status" value="1"/>
</dbReference>
<dbReference type="OrthoDB" id="9805098at2"/>
<name>A0A386PW73_9LACO</name>
<reference evidence="4" key="1">
    <citation type="submission" date="2018-08" db="EMBL/GenBank/DDBJ databases">
        <title>Genome of Lactobacillus sp. HBUAS52074.</title>
        <authorList>
            <person name="Guo Z."/>
            <person name="Zhang Z.D."/>
        </authorList>
    </citation>
    <scope>NUCLEOTIDE SEQUENCE [LARGE SCALE GENOMIC DNA]</scope>
    <source>
        <strain evidence="4">HBUAS52074</strain>
    </source>
</reference>
<protein>
    <submittedName>
        <fullName evidence="3">Type II toxin-antitoxin system RelE/ParE family toxin</fullName>
    </submittedName>
</protein>
<dbReference type="SUPFAM" id="SSF143011">
    <property type="entry name" value="RelE-like"/>
    <property type="match status" value="1"/>
</dbReference>
<dbReference type="AlphaFoldDB" id="A0A386PW73"/>
<evidence type="ECO:0000256" key="1">
    <source>
        <dbReference type="ARBA" id="ARBA00006226"/>
    </source>
</evidence>
<dbReference type="InterPro" id="IPR035093">
    <property type="entry name" value="RelE/ParE_toxin_dom_sf"/>
</dbReference>
<evidence type="ECO:0000256" key="2">
    <source>
        <dbReference type="ARBA" id="ARBA00022649"/>
    </source>
</evidence>
<dbReference type="Proteomes" id="UP000267208">
    <property type="component" value="Chromosome"/>
</dbReference>
<evidence type="ECO:0000313" key="3">
    <source>
        <dbReference type="EMBL" id="AYE39468.1"/>
    </source>
</evidence>
<comment type="similarity">
    <text evidence="1">Belongs to the RelE toxin family.</text>
</comment>
<sequence length="90" mass="10685">MYKVEFTKSALKELKKLDRSVSRVLLLWIDKNLEGTTNPREHGKGLVANRSSEWRYRVGKYRILSKIDDDKIIIEIIKVGLRNHVYKEKR</sequence>
<proteinExistence type="inferred from homology"/>
<keyword evidence="4" id="KW-1185">Reference proteome</keyword>
<gene>
    <name evidence="3" type="ORF">D1B17_03935</name>
</gene>
<dbReference type="InterPro" id="IPR007712">
    <property type="entry name" value="RelE/ParE_toxin"/>
</dbReference>
<dbReference type="Gene3D" id="3.30.2310.20">
    <property type="entry name" value="RelE-like"/>
    <property type="match status" value="1"/>
</dbReference>
<organism evidence="3 4">
    <name type="scientific">Companilactobacillus zhachilii</name>
    <dbReference type="NCBI Taxonomy" id="2304606"/>
    <lineage>
        <taxon>Bacteria</taxon>
        <taxon>Bacillati</taxon>
        <taxon>Bacillota</taxon>
        <taxon>Bacilli</taxon>
        <taxon>Lactobacillales</taxon>
        <taxon>Lactobacillaceae</taxon>
        <taxon>Companilactobacillus</taxon>
    </lineage>
</organism>
<dbReference type="EMBL" id="CP031933">
    <property type="protein sequence ID" value="AYE39468.1"/>
    <property type="molecule type" value="Genomic_DNA"/>
</dbReference>
<dbReference type="PANTHER" id="PTHR35601:SF1">
    <property type="entry name" value="TOXIN RELE"/>
    <property type="match status" value="1"/>
</dbReference>